<dbReference type="Proteomes" id="UP001595912">
    <property type="component" value="Unassembled WGS sequence"/>
</dbReference>
<protein>
    <recommendedName>
        <fullName evidence="4">DUF2306 domain-containing protein</fullName>
    </recommendedName>
</protein>
<sequence>MSPVFLTVLAVHVAAGLTGVVSGGLAAASRKRPGRHPRAGAVYLYAIGGVFATATAMAVLRWRHDWHLFLIAVGAFALALLGRWARRRMVWHGSAMAGSYVALLIGFYVDNGPQLPLWDRLPPVLYWLLPAAVGAPVTWWALRRNGAMRFSRPMPPPSAGRRAGA</sequence>
<dbReference type="EMBL" id="JBHSIU010000091">
    <property type="protein sequence ID" value="MFC5006088.1"/>
    <property type="molecule type" value="Genomic_DNA"/>
</dbReference>
<feature type="transmembrane region" description="Helical" evidence="1">
    <location>
        <begin position="89"/>
        <end position="109"/>
    </location>
</feature>
<evidence type="ECO:0000313" key="3">
    <source>
        <dbReference type="Proteomes" id="UP001595912"/>
    </source>
</evidence>
<evidence type="ECO:0008006" key="4">
    <source>
        <dbReference type="Google" id="ProtNLM"/>
    </source>
</evidence>
<keyword evidence="3" id="KW-1185">Reference proteome</keyword>
<organism evidence="2 3">
    <name type="scientific">Dactylosporangium cerinum</name>
    <dbReference type="NCBI Taxonomy" id="1434730"/>
    <lineage>
        <taxon>Bacteria</taxon>
        <taxon>Bacillati</taxon>
        <taxon>Actinomycetota</taxon>
        <taxon>Actinomycetes</taxon>
        <taxon>Micromonosporales</taxon>
        <taxon>Micromonosporaceae</taxon>
        <taxon>Dactylosporangium</taxon>
    </lineage>
</organism>
<evidence type="ECO:0000313" key="2">
    <source>
        <dbReference type="EMBL" id="MFC5006088.1"/>
    </source>
</evidence>
<reference evidence="3" key="1">
    <citation type="journal article" date="2019" name="Int. J. Syst. Evol. Microbiol.">
        <title>The Global Catalogue of Microorganisms (GCM) 10K type strain sequencing project: providing services to taxonomists for standard genome sequencing and annotation.</title>
        <authorList>
            <consortium name="The Broad Institute Genomics Platform"/>
            <consortium name="The Broad Institute Genome Sequencing Center for Infectious Disease"/>
            <person name="Wu L."/>
            <person name="Ma J."/>
        </authorList>
    </citation>
    <scope>NUCLEOTIDE SEQUENCE [LARGE SCALE GENOMIC DNA]</scope>
    <source>
        <strain evidence="3">CGMCC 4.7152</strain>
    </source>
</reference>
<evidence type="ECO:0000256" key="1">
    <source>
        <dbReference type="SAM" id="Phobius"/>
    </source>
</evidence>
<gene>
    <name evidence="2" type="ORF">ACFPIJ_50755</name>
</gene>
<dbReference type="RefSeq" id="WP_380126688.1">
    <property type="nucleotide sequence ID" value="NZ_JBHSIU010000091.1"/>
</dbReference>
<keyword evidence="1" id="KW-0812">Transmembrane</keyword>
<name>A0ABV9WCC1_9ACTN</name>
<proteinExistence type="predicted"/>
<keyword evidence="1" id="KW-1133">Transmembrane helix</keyword>
<feature type="transmembrane region" description="Helical" evidence="1">
    <location>
        <begin position="40"/>
        <end position="60"/>
    </location>
</feature>
<comment type="caution">
    <text evidence="2">The sequence shown here is derived from an EMBL/GenBank/DDBJ whole genome shotgun (WGS) entry which is preliminary data.</text>
</comment>
<feature type="transmembrane region" description="Helical" evidence="1">
    <location>
        <begin position="6"/>
        <end position="28"/>
    </location>
</feature>
<keyword evidence="1" id="KW-0472">Membrane</keyword>
<feature type="transmembrane region" description="Helical" evidence="1">
    <location>
        <begin position="124"/>
        <end position="142"/>
    </location>
</feature>
<accession>A0ABV9WCC1</accession>
<feature type="transmembrane region" description="Helical" evidence="1">
    <location>
        <begin position="66"/>
        <end position="82"/>
    </location>
</feature>